<dbReference type="EMBL" id="CP065383">
    <property type="protein sequence ID" value="QPM68573.1"/>
    <property type="molecule type" value="Genomic_DNA"/>
</dbReference>
<keyword evidence="6" id="KW-1185">Reference proteome</keyword>
<dbReference type="SUPFAM" id="SSF47413">
    <property type="entry name" value="lambda repressor-like DNA-binding domains"/>
    <property type="match status" value="1"/>
</dbReference>
<dbReference type="GO" id="GO:0000976">
    <property type="term" value="F:transcription cis-regulatory region binding"/>
    <property type="evidence" value="ECO:0007669"/>
    <property type="project" value="TreeGrafter"/>
</dbReference>
<evidence type="ECO:0000256" key="1">
    <source>
        <dbReference type="ARBA" id="ARBA00023015"/>
    </source>
</evidence>
<dbReference type="InterPro" id="IPR046335">
    <property type="entry name" value="LacI/GalR-like_sensor"/>
</dbReference>
<dbReference type="RefSeq" id="WP_218111073.1">
    <property type="nucleotide sequence ID" value="NZ_CP065383.1"/>
</dbReference>
<dbReference type="PANTHER" id="PTHR30146:SF109">
    <property type="entry name" value="HTH-TYPE TRANSCRIPTIONAL REGULATOR GALS"/>
    <property type="match status" value="1"/>
</dbReference>
<keyword evidence="2" id="KW-0238">DNA-binding</keyword>
<dbReference type="Proteomes" id="UP000594463">
    <property type="component" value="Chromosome"/>
</dbReference>
<dbReference type="Pfam" id="PF00356">
    <property type="entry name" value="LacI"/>
    <property type="match status" value="1"/>
</dbReference>
<dbReference type="SUPFAM" id="SSF53822">
    <property type="entry name" value="Periplasmic binding protein-like I"/>
    <property type="match status" value="1"/>
</dbReference>
<feature type="domain" description="HTH lacI-type" evidence="4">
    <location>
        <begin position="3"/>
        <end position="57"/>
    </location>
</feature>
<name>A0A7T1F301_ATRLM</name>
<dbReference type="GO" id="GO:0003700">
    <property type="term" value="F:DNA-binding transcription factor activity"/>
    <property type="evidence" value="ECO:0007669"/>
    <property type="project" value="TreeGrafter"/>
</dbReference>
<evidence type="ECO:0000256" key="3">
    <source>
        <dbReference type="ARBA" id="ARBA00023163"/>
    </source>
</evidence>
<dbReference type="SMART" id="SM00354">
    <property type="entry name" value="HTH_LACI"/>
    <property type="match status" value="1"/>
</dbReference>
<protein>
    <submittedName>
        <fullName evidence="5">Catabolite control protein A</fullName>
    </submittedName>
</protein>
<dbReference type="PANTHER" id="PTHR30146">
    <property type="entry name" value="LACI-RELATED TRANSCRIPTIONAL REPRESSOR"/>
    <property type="match status" value="1"/>
</dbReference>
<keyword evidence="3" id="KW-0804">Transcription</keyword>
<gene>
    <name evidence="5" type="primary">ccpA_5</name>
    <name evidence="5" type="ORF">RT761_01794</name>
</gene>
<evidence type="ECO:0000313" key="6">
    <source>
        <dbReference type="Proteomes" id="UP000594463"/>
    </source>
</evidence>
<dbReference type="Gene3D" id="1.10.260.40">
    <property type="entry name" value="lambda repressor-like DNA-binding domains"/>
    <property type="match status" value="1"/>
</dbReference>
<reference evidence="5 6" key="1">
    <citation type="journal article" date="2021" name="Nat. Commun.">
        <title>Isolation of a member of the candidate phylum Atribacteria reveals a unique cell membrane structure.</title>
        <authorList>
            <person name="Taiki K."/>
            <person name="Nobu M.K."/>
            <person name="Kusada H."/>
            <person name="Meng X.-Y."/>
            <person name="Hosoki N."/>
            <person name="Uematsu K."/>
            <person name="Yoshioka H."/>
            <person name="Kamagata Y."/>
            <person name="Tamaki H."/>
        </authorList>
    </citation>
    <scope>NUCLEOTIDE SEQUENCE [LARGE SCALE GENOMIC DNA]</scope>
    <source>
        <strain evidence="5 6">RT761</strain>
    </source>
</reference>
<evidence type="ECO:0000313" key="5">
    <source>
        <dbReference type="EMBL" id="QPM68573.1"/>
    </source>
</evidence>
<dbReference type="CDD" id="cd01392">
    <property type="entry name" value="HTH_LacI"/>
    <property type="match status" value="1"/>
</dbReference>
<sequence length="336" mass="37277">MPTTIKDIAKYLGISPGTVSRALQRSARVSKETIQKVEEAAKKLKYRPNITAQRLVSGRTHNIGVILSKDIREYTSVQLFNSIILNGILEVAEAHNYNLNFAIDSQGKKQGALFRILQNHDVDGVLIINVVSEDIIATLRTSGIPVVLIDNHFDNHSEFAVNNDDRYGAYIATKHLITLGYPSVGMMGITEEAFHRECLSGYMQALTEYGLRVEPYFIQKGTGSMESTYELTRKMIKNNHLPKAFFVVTDEMAIGVIRGLIDSGLSVPQDVAVVGMDDIPLLDYVDPPLTTVRIYIAEMGRTAVGMLLDLIRGQYHGKNQIAIQPKLVIRKTCGAK</sequence>
<dbReference type="InterPro" id="IPR000843">
    <property type="entry name" value="HTH_LacI"/>
</dbReference>
<dbReference type="Pfam" id="PF13377">
    <property type="entry name" value="Peripla_BP_3"/>
    <property type="match status" value="1"/>
</dbReference>
<organism evidence="5 6">
    <name type="scientific">Atribacter laminatus</name>
    <dbReference type="NCBI Taxonomy" id="2847778"/>
    <lineage>
        <taxon>Bacteria</taxon>
        <taxon>Pseudomonadati</taxon>
        <taxon>Atribacterota</taxon>
        <taxon>Atribacteria</taxon>
        <taxon>Atribacterales</taxon>
        <taxon>Atribacteraceae</taxon>
        <taxon>Atribacter</taxon>
    </lineage>
</organism>
<proteinExistence type="predicted"/>
<evidence type="ECO:0000256" key="2">
    <source>
        <dbReference type="ARBA" id="ARBA00023125"/>
    </source>
</evidence>
<dbReference type="InterPro" id="IPR028082">
    <property type="entry name" value="Peripla_BP_I"/>
</dbReference>
<dbReference type="CDD" id="cd06267">
    <property type="entry name" value="PBP1_LacI_sugar_binding-like"/>
    <property type="match status" value="1"/>
</dbReference>
<dbReference type="InterPro" id="IPR010982">
    <property type="entry name" value="Lambda_DNA-bd_dom_sf"/>
</dbReference>
<evidence type="ECO:0000259" key="4">
    <source>
        <dbReference type="PROSITE" id="PS50932"/>
    </source>
</evidence>
<dbReference type="AlphaFoldDB" id="A0A7T1F301"/>
<dbReference type="KEGG" id="alam:RT761_01794"/>
<dbReference type="PROSITE" id="PS50932">
    <property type="entry name" value="HTH_LACI_2"/>
    <property type="match status" value="1"/>
</dbReference>
<keyword evidence="1" id="KW-0805">Transcription regulation</keyword>
<dbReference type="Gene3D" id="3.40.50.2300">
    <property type="match status" value="2"/>
</dbReference>
<accession>A0A7T1F301</accession>